<dbReference type="FunFam" id="1.10.150.20:FF:000019">
    <property type="entry name" value="DNA polymerase IV"/>
    <property type="match status" value="1"/>
</dbReference>
<dbReference type="GO" id="GO:0006281">
    <property type="term" value="P:DNA repair"/>
    <property type="evidence" value="ECO:0007669"/>
    <property type="project" value="UniProtKB-UniRule"/>
</dbReference>
<evidence type="ECO:0000256" key="11">
    <source>
        <dbReference type="ARBA" id="ARBA00022842"/>
    </source>
</evidence>
<comment type="cofactor">
    <cofactor evidence="16">
        <name>Mg(2+)</name>
        <dbReference type="ChEBI" id="CHEBI:18420"/>
    </cofactor>
    <text evidence="16">Binds 2 magnesium ions per subunit.</text>
</comment>
<dbReference type="CDD" id="cd03586">
    <property type="entry name" value="PolY_Pol_IV_kappa"/>
    <property type="match status" value="1"/>
</dbReference>
<comment type="catalytic activity">
    <reaction evidence="15 16">
        <text>DNA(n) + a 2'-deoxyribonucleoside 5'-triphosphate = DNA(n+1) + diphosphate</text>
        <dbReference type="Rhea" id="RHEA:22508"/>
        <dbReference type="Rhea" id="RHEA-COMP:17339"/>
        <dbReference type="Rhea" id="RHEA-COMP:17340"/>
        <dbReference type="ChEBI" id="CHEBI:33019"/>
        <dbReference type="ChEBI" id="CHEBI:61560"/>
        <dbReference type="ChEBI" id="CHEBI:173112"/>
        <dbReference type="EC" id="2.7.7.7"/>
    </reaction>
</comment>
<dbReference type="InterPro" id="IPR036775">
    <property type="entry name" value="DNA_pol_Y-fam_lit_finger_sf"/>
</dbReference>
<dbReference type="GO" id="GO:0003887">
    <property type="term" value="F:DNA-directed DNA polymerase activity"/>
    <property type="evidence" value="ECO:0007669"/>
    <property type="project" value="UniProtKB-UniRule"/>
</dbReference>
<evidence type="ECO:0000256" key="2">
    <source>
        <dbReference type="ARBA" id="ARBA00010945"/>
    </source>
</evidence>
<dbReference type="PROSITE" id="PS50173">
    <property type="entry name" value="UMUC"/>
    <property type="match status" value="1"/>
</dbReference>
<protein>
    <recommendedName>
        <fullName evidence="16">DNA polymerase IV</fullName>
        <shortName evidence="16">Pol IV</shortName>
        <ecNumber evidence="16">2.7.7.7</ecNumber>
    </recommendedName>
</protein>
<proteinExistence type="inferred from homology"/>
<evidence type="ECO:0000313" key="19">
    <source>
        <dbReference type="Proteomes" id="UP000233398"/>
    </source>
</evidence>
<dbReference type="InterPro" id="IPR043502">
    <property type="entry name" value="DNA/RNA_pol_sf"/>
</dbReference>
<organism evidence="18 19">
    <name type="scientific">Rhodohalobacter barkolensis</name>
    <dbReference type="NCBI Taxonomy" id="2053187"/>
    <lineage>
        <taxon>Bacteria</taxon>
        <taxon>Pseudomonadati</taxon>
        <taxon>Balneolota</taxon>
        <taxon>Balneolia</taxon>
        <taxon>Balneolales</taxon>
        <taxon>Balneolaceae</taxon>
        <taxon>Rhodohalobacter</taxon>
    </lineage>
</organism>
<evidence type="ECO:0000256" key="10">
    <source>
        <dbReference type="ARBA" id="ARBA00022763"/>
    </source>
</evidence>
<accession>A0A2N0VED7</accession>
<dbReference type="InterPro" id="IPR022880">
    <property type="entry name" value="DNApol_IV"/>
</dbReference>
<dbReference type="Gene3D" id="3.40.1170.60">
    <property type="match status" value="1"/>
</dbReference>
<comment type="caution">
    <text evidence="18">The sequence shown here is derived from an EMBL/GenBank/DDBJ whole genome shotgun (WGS) entry which is preliminary data.</text>
</comment>
<feature type="binding site" evidence="16">
    <location>
        <position position="115"/>
    </location>
    <ligand>
        <name>Mg(2+)</name>
        <dbReference type="ChEBI" id="CHEBI:18420"/>
    </ligand>
</feature>
<keyword evidence="12 16" id="KW-0239">DNA-directed DNA polymerase</keyword>
<dbReference type="Gene3D" id="1.10.150.20">
    <property type="entry name" value="5' to 3' exonuclease, C-terminal subdomain"/>
    <property type="match status" value="1"/>
</dbReference>
<dbReference type="GO" id="GO:0003684">
    <property type="term" value="F:damaged DNA binding"/>
    <property type="evidence" value="ECO:0007669"/>
    <property type="project" value="InterPro"/>
</dbReference>
<dbReference type="InterPro" id="IPR024728">
    <property type="entry name" value="PolY_HhH_motif"/>
</dbReference>
<dbReference type="FunFam" id="3.40.1170.60:FF:000001">
    <property type="entry name" value="DNA polymerase IV"/>
    <property type="match status" value="1"/>
</dbReference>
<dbReference type="RefSeq" id="WP_101074247.1">
    <property type="nucleotide sequence ID" value="NZ_PISP01000006.1"/>
</dbReference>
<comment type="similarity">
    <text evidence="2 16">Belongs to the DNA polymerase type-Y family.</text>
</comment>
<keyword evidence="6 16" id="KW-0808">Transferase</keyword>
<keyword evidence="19" id="KW-1185">Reference proteome</keyword>
<evidence type="ECO:0000256" key="15">
    <source>
        <dbReference type="ARBA" id="ARBA00049244"/>
    </source>
</evidence>
<dbReference type="InterPro" id="IPR017961">
    <property type="entry name" value="DNA_pol_Y-fam_little_finger"/>
</dbReference>
<evidence type="ECO:0000256" key="12">
    <source>
        <dbReference type="ARBA" id="ARBA00022932"/>
    </source>
</evidence>
<evidence type="ECO:0000259" key="17">
    <source>
        <dbReference type="PROSITE" id="PS50173"/>
    </source>
</evidence>
<dbReference type="PANTHER" id="PTHR11076">
    <property type="entry name" value="DNA REPAIR POLYMERASE UMUC / TRANSFERASE FAMILY MEMBER"/>
    <property type="match status" value="1"/>
</dbReference>
<dbReference type="SUPFAM" id="SSF56672">
    <property type="entry name" value="DNA/RNA polymerases"/>
    <property type="match status" value="1"/>
</dbReference>
<evidence type="ECO:0000256" key="7">
    <source>
        <dbReference type="ARBA" id="ARBA00022695"/>
    </source>
</evidence>
<keyword evidence="13 16" id="KW-0238">DNA-binding</keyword>
<dbReference type="GO" id="GO:0009432">
    <property type="term" value="P:SOS response"/>
    <property type="evidence" value="ECO:0007669"/>
    <property type="project" value="TreeGrafter"/>
</dbReference>
<dbReference type="AlphaFoldDB" id="A0A2N0VED7"/>
<comment type="subcellular location">
    <subcellularLocation>
        <location evidence="1 16">Cytoplasm</location>
    </subcellularLocation>
</comment>
<reference evidence="18 19" key="1">
    <citation type="submission" date="2017-11" db="EMBL/GenBank/DDBJ databases">
        <title>Rhodohalobacter 15182 sp. nov., isolated from a salt lake.</title>
        <authorList>
            <person name="Han S."/>
        </authorList>
    </citation>
    <scope>NUCLEOTIDE SEQUENCE [LARGE SCALE GENOMIC DNA]</scope>
    <source>
        <strain evidence="18 19">15182</strain>
    </source>
</reference>
<feature type="site" description="Substrate discrimination" evidence="16">
    <location>
        <position position="25"/>
    </location>
</feature>
<comment type="subunit">
    <text evidence="3 16">Monomer.</text>
</comment>
<evidence type="ECO:0000256" key="16">
    <source>
        <dbReference type="HAMAP-Rule" id="MF_01113"/>
    </source>
</evidence>
<dbReference type="InterPro" id="IPR050116">
    <property type="entry name" value="DNA_polymerase-Y"/>
</dbReference>
<sequence length="372" mass="41643">MHKSLTSKNDSPVRKIIHVDMDAFYASVEQRDHPEYRNKPLVVGGSPQGRGVVAAASYEARKFGIHSAMPASRAVKLCPNAIFVKPRFDVYREVSQQIREIFFDYTDLVEPLSLDEAYLDVTENFKNNPSATLIAREIKKRVKAETGLTASAGVASNKFLAKIASDLDKPDGLSVITPEEAKEFIEKLPIGDFYGVGKATQKKMTSYGIKTGADLKKWDEVDLVKQFGKSGHHYYRIARGIDNRQVKPNRIRKSIGKERTFSDDISDLEWIGNFLEELSVKISDSMKKLDATGKTITLKARYKNFETVTRSSTLHHFTNDPDEIAKIAKMLLKETETGAREVRLLGISVSSLNLTEGGVIGEQLEIPFREVL</sequence>
<dbReference type="Pfam" id="PF11798">
    <property type="entry name" value="IMS_HHH"/>
    <property type="match status" value="1"/>
</dbReference>
<keyword evidence="4 16" id="KW-0515">Mutator protein</keyword>
<evidence type="ECO:0000256" key="9">
    <source>
        <dbReference type="ARBA" id="ARBA00022723"/>
    </source>
</evidence>
<keyword evidence="9 16" id="KW-0479">Metal-binding</keyword>
<gene>
    <name evidence="16" type="primary">dinB</name>
    <name evidence="18" type="ORF">CWD77_14205</name>
</gene>
<keyword evidence="14 16" id="KW-0234">DNA repair</keyword>
<dbReference type="Gene3D" id="3.30.1490.100">
    <property type="entry name" value="DNA polymerase, Y-family, little finger domain"/>
    <property type="match status" value="1"/>
</dbReference>
<dbReference type="NCBIfam" id="NF010731">
    <property type="entry name" value="PRK14133.1"/>
    <property type="match status" value="1"/>
</dbReference>
<dbReference type="InterPro" id="IPR043128">
    <property type="entry name" value="Rev_trsase/Diguanyl_cyclase"/>
</dbReference>
<evidence type="ECO:0000256" key="5">
    <source>
        <dbReference type="ARBA" id="ARBA00022490"/>
    </source>
</evidence>
<dbReference type="Gene3D" id="3.30.70.270">
    <property type="match status" value="1"/>
</dbReference>
<dbReference type="HAMAP" id="MF_01113">
    <property type="entry name" value="DNApol_IV"/>
    <property type="match status" value="1"/>
</dbReference>
<dbReference type="Proteomes" id="UP000233398">
    <property type="component" value="Unassembled WGS sequence"/>
</dbReference>
<dbReference type="EMBL" id="PISP01000006">
    <property type="protein sequence ID" value="PKD42561.1"/>
    <property type="molecule type" value="Genomic_DNA"/>
</dbReference>
<evidence type="ECO:0000256" key="1">
    <source>
        <dbReference type="ARBA" id="ARBA00004496"/>
    </source>
</evidence>
<dbReference type="OrthoDB" id="9808813at2"/>
<dbReference type="SUPFAM" id="SSF100879">
    <property type="entry name" value="Lesion bypass DNA polymerase (Y-family), little finger domain"/>
    <property type="match status" value="1"/>
</dbReference>
<evidence type="ECO:0000256" key="14">
    <source>
        <dbReference type="ARBA" id="ARBA00023204"/>
    </source>
</evidence>
<comment type="function">
    <text evidence="16">Poorly processive, error-prone DNA polymerase involved in untargeted mutagenesis. Copies undamaged DNA at stalled replication forks, which arise in vivo from mismatched or misaligned primer ends. These misaligned primers can be extended by PolIV. Exhibits no 3'-5' exonuclease (proofreading) activity. May be involved in translesional synthesis, in conjunction with the beta clamp from PolIII.</text>
</comment>
<evidence type="ECO:0000256" key="13">
    <source>
        <dbReference type="ARBA" id="ARBA00023125"/>
    </source>
</evidence>
<keyword evidence="10 16" id="KW-0227">DNA damage</keyword>
<dbReference type="Pfam" id="PF00817">
    <property type="entry name" value="IMS"/>
    <property type="match status" value="1"/>
</dbReference>
<feature type="domain" description="UmuC" evidence="17">
    <location>
        <begin position="16"/>
        <end position="197"/>
    </location>
</feature>
<evidence type="ECO:0000256" key="3">
    <source>
        <dbReference type="ARBA" id="ARBA00011245"/>
    </source>
</evidence>
<feature type="binding site" evidence="16">
    <location>
        <position position="20"/>
    </location>
    <ligand>
        <name>Mg(2+)</name>
        <dbReference type="ChEBI" id="CHEBI:18420"/>
    </ligand>
</feature>
<dbReference type="GO" id="GO:0042276">
    <property type="term" value="P:error-prone translesion synthesis"/>
    <property type="evidence" value="ECO:0007669"/>
    <property type="project" value="TreeGrafter"/>
</dbReference>
<evidence type="ECO:0000256" key="6">
    <source>
        <dbReference type="ARBA" id="ARBA00022679"/>
    </source>
</evidence>
<dbReference type="GO" id="GO:0006261">
    <property type="term" value="P:DNA-templated DNA replication"/>
    <property type="evidence" value="ECO:0007669"/>
    <property type="project" value="UniProtKB-UniRule"/>
</dbReference>
<dbReference type="EC" id="2.7.7.7" evidence="16"/>
<feature type="active site" evidence="16">
    <location>
        <position position="116"/>
    </location>
</feature>
<evidence type="ECO:0000256" key="4">
    <source>
        <dbReference type="ARBA" id="ARBA00022457"/>
    </source>
</evidence>
<dbReference type="FunFam" id="3.30.1490.100:FF:000004">
    <property type="entry name" value="DNA polymerase IV"/>
    <property type="match status" value="1"/>
</dbReference>
<keyword evidence="8 16" id="KW-0235">DNA replication</keyword>
<keyword evidence="7 16" id="KW-0548">Nucleotidyltransferase</keyword>
<evidence type="ECO:0000256" key="8">
    <source>
        <dbReference type="ARBA" id="ARBA00022705"/>
    </source>
</evidence>
<dbReference type="Pfam" id="PF11799">
    <property type="entry name" value="IMS_C"/>
    <property type="match status" value="1"/>
</dbReference>
<dbReference type="GO" id="GO:0000287">
    <property type="term" value="F:magnesium ion binding"/>
    <property type="evidence" value="ECO:0007669"/>
    <property type="project" value="UniProtKB-UniRule"/>
</dbReference>
<evidence type="ECO:0000313" key="18">
    <source>
        <dbReference type="EMBL" id="PKD42561.1"/>
    </source>
</evidence>
<keyword evidence="11 16" id="KW-0460">Magnesium</keyword>
<dbReference type="NCBIfam" id="NF002751">
    <property type="entry name" value="PRK02794.1"/>
    <property type="match status" value="1"/>
</dbReference>
<keyword evidence="5 16" id="KW-0963">Cytoplasm</keyword>
<dbReference type="PANTHER" id="PTHR11076:SF33">
    <property type="entry name" value="DNA POLYMERASE KAPPA"/>
    <property type="match status" value="1"/>
</dbReference>
<dbReference type="InterPro" id="IPR001126">
    <property type="entry name" value="UmuC"/>
</dbReference>
<name>A0A2N0VED7_9BACT</name>
<dbReference type="GO" id="GO:0005829">
    <property type="term" value="C:cytosol"/>
    <property type="evidence" value="ECO:0007669"/>
    <property type="project" value="TreeGrafter"/>
</dbReference>
<dbReference type="NCBIfam" id="NF002677">
    <property type="entry name" value="PRK02406.1"/>
    <property type="match status" value="1"/>
</dbReference>